<organism evidence="3 4">
    <name type="scientific">Oesophagostomum dentatum</name>
    <name type="common">Nodular worm</name>
    <dbReference type="NCBI Taxonomy" id="61180"/>
    <lineage>
        <taxon>Eukaryota</taxon>
        <taxon>Metazoa</taxon>
        <taxon>Ecdysozoa</taxon>
        <taxon>Nematoda</taxon>
        <taxon>Chromadorea</taxon>
        <taxon>Rhabditida</taxon>
        <taxon>Rhabditina</taxon>
        <taxon>Rhabditomorpha</taxon>
        <taxon>Strongyloidea</taxon>
        <taxon>Strongylidae</taxon>
        <taxon>Oesophagostomum</taxon>
    </lineage>
</organism>
<dbReference type="InterPro" id="IPR056334">
    <property type="entry name" value="BBS7_GAE_dom"/>
</dbReference>
<dbReference type="Proteomes" id="UP000053660">
    <property type="component" value="Unassembled WGS sequence"/>
</dbReference>
<feature type="domain" description="BBS7 GAE" evidence="2">
    <location>
        <begin position="2"/>
        <end position="73"/>
    </location>
</feature>
<evidence type="ECO:0000313" key="3">
    <source>
        <dbReference type="EMBL" id="KHJ85491.1"/>
    </source>
</evidence>
<dbReference type="PANTHER" id="PTHR16074">
    <property type="entry name" value="BARDET-BIEDL SYNDROME 7 PROTEIN"/>
    <property type="match status" value="1"/>
</dbReference>
<evidence type="ECO:0000259" key="1">
    <source>
        <dbReference type="Pfam" id="PF23349"/>
    </source>
</evidence>
<evidence type="ECO:0000259" key="2">
    <source>
        <dbReference type="Pfam" id="PF23360"/>
    </source>
</evidence>
<proteinExistence type="predicted"/>
<dbReference type="GO" id="GO:0060271">
    <property type="term" value="P:cilium assembly"/>
    <property type="evidence" value="ECO:0007669"/>
    <property type="project" value="TreeGrafter"/>
</dbReference>
<name>A0A0B1SNM9_OESDE</name>
<gene>
    <name evidence="3" type="ORF">OESDEN_14781</name>
</gene>
<protein>
    <submittedName>
        <fullName evidence="3">Uncharacterized protein</fullName>
    </submittedName>
</protein>
<accession>A0A0B1SNM9</accession>
<dbReference type="GO" id="GO:0043005">
    <property type="term" value="C:neuron projection"/>
    <property type="evidence" value="ECO:0007669"/>
    <property type="project" value="TreeGrafter"/>
</dbReference>
<feature type="domain" description="BBS7 helical hairpin" evidence="1">
    <location>
        <begin position="103"/>
        <end position="218"/>
    </location>
</feature>
<sequence>MPARLVEVERNASVVCQQTQNEFNPWPLLASYRCQANVSRIELRVKVDEGTYGPIVVYVCPKIHPKTVQIRSYEVKPLSSHARVHSFDIARPLNTLSFSDLNDASIDHCLKLMHPRMTHLLNIERRKMMAAALKVELEANCGDVSFLSEQNRKILENHDQIFQDAEKDSIEDSNICGIYEALLLNRARLNGQNARGKVEALRDLLLNNYSLDNVKAFFKTVNEEASLRY</sequence>
<dbReference type="GO" id="GO:0034464">
    <property type="term" value="C:BBSome"/>
    <property type="evidence" value="ECO:0007669"/>
    <property type="project" value="TreeGrafter"/>
</dbReference>
<dbReference type="PANTHER" id="PTHR16074:SF4">
    <property type="entry name" value="BARDET-BIEDL SYNDROME 7 PROTEIN"/>
    <property type="match status" value="1"/>
</dbReference>
<keyword evidence="4" id="KW-1185">Reference proteome</keyword>
<dbReference type="EMBL" id="KN563688">
    <property type="protein sequence ID" value="KHJ85491.1"/>
    <property type="molecule type" value="Genomic_DNA"/>
</dbReference>
<dbReference type="OrthoDB" id="414590at2759"/>
<dbReference type="GO" id="GO:0005930">
    <property type="term" value="C:axoneme"/>
    <property type="evidence" value="ECO:0007669"/>
    <property type="project" value="TreeGrafter"/>
</dbReference>
<dbReference type="GO" id="GO:0008104">
    <property type="term" value="P:intracellular protein localization"/>
    <property type="evidence" value="ECO:0007669"/>
    <property type="project" value="TreeGrafter"/>
</dbReference>
<dbReference type="GO" id="GO:0016020">
    <property type="term" value="C:membrane"/>
    <property type="evidence" value="ECO:0007669"/>
    <property type="project" value="TreeGrafter"/>
</dbReference>
<evidence type="ECO:0000313" key="4">
    <source>
        <dbReference type="Proteomes" id="UP000053660"/>
    </source>
</evidence>
<reference evidence="3 4" key="1">
    <citation type="submission" date="2014-03" db="EMBL/GenBank/DDBJ databases">
        <title>Draft genome of the hookworm Oesophagostomum dentatum.</title>
        <authorList>
            <person name="Mitreva M."/>
        </authorList>
    </citation>
    <scope>NUCLEOTIDE SEQUENCE [LARGE SCALE GENOMIC DNA]</scope>
    <source>
        <strain evidence="3 4">OD-Hann</strain>
    </source>
</reference>
<dbReference type="GO" id="GO:0036064">
    <property type="term" value="C:ciliary basal body"/>
    <property type="evidence" value="ECO:0007669"/>
    <property type="project" value="TreeGrafter"/>
</dbReference>
<dbReference type="InterPro" id="IPR056335">
    <property type="entry name" value="BBS7_hairpin"/>
</dbReference>
<dbReference type="Pfam" id="PF23349">
    <property type="entry name" value="BBS7_hp"/>
    <property type="match status" value="1"/>
</dbReference>
<dbReference type="Pfam" id="PF23360">
    <property type="entry name" value="BBS7_GAE"/>
    <property type="match status" value="1"/>
</dbReference>
<dbReference type="AlphaFoldDB" id="A0A0B1SNM9"/>